<keyword evidence="2" id="KW-1185">Reference proteome</keyword>
<organism evidence="1 2">
    <name type="scientific">Erythrobacter westpacificensis</name>
    <dbReference type="NCBI Taxonomy" id="1055231"/>
    <lineage>
        <taxon>Bacteria</taxon>
        <taxon>Pseudomonadati</taxon>
        <taxon>Pseudomonadota</taxon>
        <taxon>Alphaproteobacteria</taxon>
        <taxon>Sphingomonadales</taxon>
        <taxon>Erythrobacteraceae</taxon>
        <taxon>Erythrobacter/Porphyrobacter group</taxon>
        <taxon>Erythrobacter</taxon>
    </lineage>
</organism>
<evidence type="ECO:0000313" key="2">
    <source>
        <dbReference type="Proteomes" id="UP001500518"/>
    </source>
</evidence>
<evidence type="ECO:0000313" key="1">
    <source>
        <dbReference type="EMBL" id="GAA5058468.1"/>
    </source>
</evidence>
<comment type="caution">
    <text evidence="1">The sequence shown here is derived from an EMBL/GenBank/DDBJ whole genome shotgun (WGS) entry which is preliminary data.</text>
</comment>
<dbReference type="Proteomes" id="UP001500518">
    <property type="component" value="Unassembled WGS sequence"/>
</dbReference>
<reference evidence="2" key="1">
    <citation type="journal article" date="2019" name="Int. J. Syst. Evol. Microbiol.">
        <title>The Global Catalogue of Microorganisms (GCM) 10K type strain sequencing project: providing services to taxonomists for standard genome sequencing and annotation.</title>
        <authorList>
            <consortium name="The Broad Institute Genomics Platform"/>
            <consortium name="The Broad Institute Genome Sequencing Center for Infectious Disease"/>
            <person name="Wu L."/>
            <person name="Ma J."/>
        </authorList>
    </citation>
    <scope>NUCLEOTIDE SEQUENCE [LARGE SCALE GENOMIC DNA]</scope>
    <source>
        <strain evidence="2">JCM 18014</strain>
    </source>
</reference>
<accession>A0ABP9KKU4</accession>
<gene>
    <name evidence="1" type="ORF">GCM10023208_25000</name>
</gene>
<protein>
    <submittedName>
        <fullName evidence="1">Uncharacterized protein</fullName>
    </submittedName>
</protein>
<sequence length="50" mass="5648">MNEVLGAEFGTPEYYLGLTARCAEMPFARILGGKSLPILWRKFERMKALA</sequence>
<proteinExistence type="predicted"/>
<dbReference type="EMBL" id="BAABHV010000017">
    <property type="protein sequence ID" value="GAA5058468.1"/>
    <property type="molecule type" value="Genomic_DNA"/>
</dbReference>
<name>A0ABP9KKU4_9SPHN</name>